<feature type="domain" description="PAS" evidence="7">
    <location>
        <begin position="229"/>
        <end position="273"/>
    </location>
</feature>
<gene>
    <name evidence="9" type="ORF">JYK00_08485</name>
</gene>
<sequence>MKLRIWLPALIGIILFLMFVSYIFLYIIPGMKNIAFQELLERTKVELQIATKIVDDYYRRYKSGELSKQRAMEMAISEIEKLRYGYENRDYFWIVNLNGELIAHPYYTSLKNKPLEEINDPVARSTISEIVEAAKNGETFVEYRWYVYETKLVEEKISAIEVFKPWDWIIGTGVYEYYMKNRFKELTSTIFRFTITFFVGSFILLGILIFFTGKAEAERKEMVLRIENERKQLETLVLSLPQPVALKNSQLKYIYINDAFSMFAGKVRGEIIGYKDSEIFKEKDYIEKSIKADEKALKTGNSVYFEYCVNFSGENKWYGEWRIPVVGETEKFKSIICIINEITKYRKETILWQEKAELDELTKLANRTFLKRLLKEFDEVKFLTGKKLAVLMADLDGFKKVNDTYGHLIGDKVLEIVAKRLKESVRKDTILIRYGGDEFLIIIPEIDKEEEALMVAKRIRENVNRAMKVEGKVLELGICIGISIYPDDGITLSKLIDQADKLLYEAKLRGKNQVGYKTIS</sequence>
<dbReference type="PANTHER" id="PTHR46663">
    <property type="entry name" value="DIGUANYLATE CYCLASE DGCT-RELATED"/>
    <property type="match status" value="1"/>
</dbReference>
<reference evidence="9 10" key="1">
    <citation type="submission" date="2021-03" db="EMBL/GenBank/DDBJ databases">
        <title>Thermosipho ferrireducens sp.nov., an anaerobic thermophilic iron-reducing bacterium isolated from a deep-sea hydrothermal sulfide deposits.</title>
        <authorList>
            <person name="Zeng X."/>
            <person name="Chen Y."/>
            <person name="Shao Z."/>
        </authorList>
    </citation>
    <scope>NUCLEOTIDE SEQUENCE [LARGE SCALE GENOMIC DNA]</scope>
    <source>
        <strain evidence="9 10">JL129W03</strain>
    </source>
</reference>
<evidence type="ECO:0000256" key="4">
    <source>
        <dbReference type="ARBA" id="ARBA00022989"/>
    </source>
</evidence>
<feature type="transmembrane region" description="Helical" evidence="6">
    <location>
        <begin position="189"/>
        <end position="211"/>
    </location>
</feature>
<dbReference type="PANTHER" id="PTHR46663:SF4">
    <property type="entry name" value="DIGUANYLATE CYCLASE DGCT-RELATED"/>
    <property type="match status" value="1"/>
</dbReference>
<dbReference type="InterPro" id="IPR043128">
    <property type="entry name" value="Rev_trsase/Diguanyl_cyclase"/>
</dbReference>
<dbReference type="RefSeq" id="WP_207566474.1">
    <property type="nucleotide sequence ID" value="NZ_CP071446.1"/>
</dbReference>
<feature type="transmembrane region" description="Helical" evidence="6">
    <location>
        <begin position="6"/>
        <end position="28"/>
    </location>
</feature>
<protein>
    <submittedName>
        <fullName evidence="9">Diguanylate cyclase</fullName>
    </submittedName>
</protein>
<dbReference type="SMART" id="SM00267">
    <property type="entry name" value="GGDEF"/>
    <property type="match status" value="1"/>
</dbReference>
<dbReference type="InterPro" id="IPR029787">
    <property type="entry name" value="Nucleotide_cyclase"/>
</dbReference>
<evidence type="ECO:0000256" key="3">
    <source>
        <dbReference type="ARBA" id="ARBA00022692"/>
    </source>
</evidence>
<dbReference type="EMBL" id="CP071446">
    <property type="protein sequence ID" value="QTA37750.1"/>
    <property type="molecule type" value="Genomic_DNA"/>
</dbReference>
<name>A0ABX7S7H6_9BACT</name>
<evidence type="ECO:0000256" key="6">
    <source>
        <dbReference type="SAM" id="Phobius"/>
    </source>
</evidence>
<dbReference type="PROSITE" id="PS50887">
    <property type="entry name" value="GGDEF"/>
    <property type="match status" value="1"/>
</dbReference>
<dbReference type="InterPro" id="IPR033480">
    <property type="entry name" value="sCache_2"/>
</dbReference>
<dbReference type="Pfam" id="PF17200">
    <property type="entry name" value="sCache_2"/>
    <property type="match status" value="1"/>
</dbReference>
<evidence type="ECO:0000259" key="7">
    <source>
        <dbReference type="PROSITE" id="PS50112"/>
    </source>
</evidence>
<comment type="subcellular location">
    <subcellularLocation>
        <location evidence="1">Cell membrane</location>
        <topology evidence="1">Multi-pass membrane protein</topology>
    </subcellularLocation>
</comment>
<keyword evidence="5 6" id="KW-0472">Membrane</keyword>
<dbReference type="Pfam" id="PF08448">
    <property type="entry name" value="PAS_4"/>
    <property type="match status" value="1"/>
</dbReference>
<evidence type="ECO:0000256" key="1">
    <source>
        <dbReference type="ARBA" id="ARBA00004651"/>
    </source>
</evidence>
<dbReference type="InterPro" id="IPR035965">
    <property type="entry name" value="PAS-like_dom_sf"/>
</dbReference>
<evidence type="ECO:0000259" key="8">
    <source>
        <dbReference type="PROSITE" id="PS50887"/>
    </source>
</evidence>
<keyword evidence="2" id="KW-1003">Cell membrane</keyword>
<dbReference type="Proteomes" id="UP000671862">
    <property type="component" value="Chromosome"/>
</dbReference>
<dbReference type="SMART" id="SM01049">
    <property type="entry name" value="Cache_2"/>
    <property type="match status" value="1"/>
</dbReference>
<accession>A0ABX7S7H6</accession>
<proteinExistence type="predicted"/>
<dbReference type="InterPro" id="IPR000014">
    <property type="entry name" value="PAS"/>
</dbReference>
<dbReference type="Pfam" id="PF00990">
    <property type="entry name" value="GGDEF"/>
    <property type="match status" value="1"/>
</dbReference>
<dbReference type="PROSITE" id="PS50112">
    <property type="entry name" value="PAS"/>
    <property type="match status" value="1"/>
</dbReference>
<dbReference type="InterPro" id="IPR052163">
    <property type="entry name" value="DGC-Regulatory_Protein"/>
</dbReference>
<keyword evidence="10" id="KW-1185">Reference proteome</keyword>
<dbReference type="Gene3D" id="3.30.70.270">
    <property type="match status" value="1"/>
</dbReference>
<evidence type="ECO:0000313" key="9">
    <source>
        <dbReference type="EMBL" id="QTA37750.1"/>
    </source>
</evidence>
<evidence type="ECO:0000313" key="10">
    <source>
        <dbReference type="Proteomes" id="UP000671862"/>
    </source>
</evidence>
<dbReference type="SUPFAM" id="SSF55785">
    <property type="entry name" value="PYP-like sensor domain (PAS domain)"/>
    <property type="match status" value="1"/>
</dbReference>
<dbReference type="SUPFAM" id="SSF55073">
    <property type="entry name" value="Nucleotide cyclase"/>
    <property type="match status" value="1"/>
</dbReference>
<dbReference type="NCBIfam" id="TIGR00254">
    <property type="entry name" value="GGDEF"/>
    <property type="match status" value="1"/>
</dbReference>
<keyword evidence="3 6" id="KW-0812">Transmembrane</keyword>
<dbReference type="InterPro" id="IPR013656">
    <property type="entry name" value="PAS_4"/>
</dbReference>
<dbReference type="CDD" id="cd01949">
    <property type="entry name" value="GGDEF"/>
    <property type="match status" value="1"/>
</dbReference>
<evidence type="ECO:0000256" key="5">
    <source>
        <dbReference type="ARBA" id="ARBA00023136"/>
    </source>
</evidence>
<dbReference type="Gene3D" id="3.30.450.20">
    <property type="entry name" value="PAS domain"/>
    <property type="match status" value="2"/>
</dbReference>
<feature type="domain" description="GGDEF" evidence="8">
    <location>
        <begin position="386"/>
        <end position="519"/>
    </location>
</feature>
<keyword evidence="4 6" id="KW-1133">Transmembrane helix</keyword>
<evidence type="ECO:0000256" key="2">
    <source>
        <dbReference type="ARBA" id="ARBA00022475"/>
    </source>
</evidence>
<organism evidence="9 10">
    <name type="scientific">Thermosipho ferrireducens</name>
    <dbReference type="NCBI Taxonomy" id="2571116"/>
    <lineage>
        <taxon>Bacteria</taxon>
        <taxon>Thermotogati</taxon>
        <taxon>Thermotogota</taxon>
        <taxon>Thermotogae</taxon>
        <taxon>Thermotogales</taxon>
        <taxon>Fervidobacteriaceae</taxon>
        <taxon>Thermosipho</taxon>
    </lineage>
</organism>
<dbReference type="InterPro" id="IPR000160">
    <property type="entry name" value="GGDEF_dom"/>
</dbReference>